<reference evidence="10 11" key="1">
    <citation type="submission" date="2021-06" db="EMBL/GenBank/DDBJ databases">
        <title>A haploid diamondback moth (Plutella xylostella L.) genome assembly resolves 31 chromosomes and identifies a diamide resistance mutation.</title>
        <authorList>
            <person name="Ward C.M."/>
            <person name="Perry K.D."/>
            <person name="Baker G."/>
            <person name="Powis K."/>
            <person name="Heckel D.G."/>
            <person name="Baxter S.W."/>
        </authorList>
    </citation>
    <scope>NUCLEOTIDE SEQUENCE [LARGE SCALE GENOMIC DNA]</scope>
    <source>
        <strain evidence="10 11">LV</strain>
        <tissue evidence="10">Single pupa</tissue>
    </source>
</reference>
<evidence type="ECO:0000313" key="11">
    <source>
        <dbReference type="Proteomes" id="UP000823941"/>
    </source>
</evidence>
<gene>
    <name evidence="10" type="ORF">JYU34_001449</name>
</gene>
<dbReference type="SUPFAM" id="SSF103506">
    <property type="entry name" value="Mitochondrial carrier"/>
    <property type="match status" value="1"/>
</dbReference>
<feature type="repeat" description="Solcar" evidence="8">
    <location>
        <begin position="80"/>
        <end position="171"/>
    </location>
</feature>
<evidence type="ECO:0000256" key="7">
    <source>
        <dbReference type="ARBA" id="ARBA00023136"/>
    </source>
</evidence>
<keyword evidence="5" id="KW-0677">Repeat</keyword>
<dbReference type="PROSITE" id="PS50920">
    <property type="entry name" value="SOLCAR"/>
    <property type="match status" value="3"/>
</dbReference>
<dbReference type="EMBL" id="JAHIBW010000003">
    <property type="protein sequence ID" value="KAG7312010.1"/>
    <property type="molecule type" value="Genomic_DNA"/>
</dbReference>
<dbReference type="Gene3D" id="1.50.40.10">
    <property type="entry name" value="Mitochondrial carrier domain"/>
    <property type="match status" value="1"/>
</dbReference>
<keyword evidence="7 8" id="KW-0472">Membrane</keyword>
<proteinExistence type="inferred from homology"/>
<evidence type="ECO:0000256" key="5">
    <source>
        <dbReference type="ARBA" id="ARBA00022737"/>
    </source>
</evidence>
<protein>
    <recommendedName>
        <fullName evidence="12">Mitochondrial 2-oxoglutarate/malate carrier protein</fullName>
    </recommendedName>
</protein>
<comment type="similarity">
    <text evidence="2 9">Belongs to the mitochondrial carrier (TC 2.A.29) family.</text>
</comment>
<evidence type="ECO:0000256" key="4">
    <source>
        <dbReference type="ARBA" id="ARBA00022692"/>
    </source>
</evidence>
<name>A0ABQ7R3Y6_PLUXY</name>
<evidence type="ECO:0000256" key="8">
    <source>
        <dbReference type="PROSITE-ProRule" id="PRU00282"/>
    </source>
</evidence>
<accession>A0ABQ7R3Y6</accession>
<dbReference type="InterPro" id="IPR023395">
    <property type="entry name" value="MCP_dom_sf"/>
</dbReference>
<keyword evidence="11" id="KW-1185">Reference proteome</keyword>
<evidence type="ECO:0000256" key="9">
    <source>
        <dbReference type="RuleBase" id="RU000488"/>
    </source>
</evidence>
<evidence type="ECO:0000256" key="6">
    <source>
        <dbReference type="ARBA" id="ARBA00022989"/>
    </source>
</evidence>
<evidence type="ECO:0000256" key="1">
    <source>
        <dbReference type="ARBA" id="ARBA00004141"/>
    </source>
</evidence>
<feature type="repeat" description="Solcar" evidence="8">
    <location>
        <begin position="1"/>
        <end position="72"/>
    </location>
</feature>
<evidence type="ECO:0000256" key="3">
    <source>
        <dbReference type="ARBA" id="ARBA00022448"/>
    </source>
</evidence>
<evidence type="ECO:0000256" key="2">
    <source>
        <dbReference type="ARBA" id="ARBA00006375"/>
    </source>
</evidence>
<dbReference type="Proteomes" id="UP000823941">
    <property type="component" value="Chromosome 3"/>
</dbReference>
<dbReference type="PANTHER" id="PTHR45618">
    <property type="entry name" value="MITOCHONDRIAL DICARBOXYLATE CARRIER-RELATED"/>
    <property type="match status" value="1"/>
</dbReference>
<feature type="repeat" description="Solcar" evidence="8">
    <location>
        <begin position="178"/>
        <end position="261"/>
    </location>
</feature>
<keyword evidence="3 9" id="KW-0813">Transport</keyword>
<keyword evidence="6" id="KW-1133">Transmembrane helix</keyword>
<comment type="subcellular location">
    <subcellularLocation>
        <location evidence="1">Membrane</location>
        <topology evidence="1">Multi-pass membrane protein</topology>
    </subcellularLocation>
</comment>
<dbReference type="InterPro" id="IPR050391">
    <property type="entry name" value="Mito_Metabolite_Transporter"/>
</dbReference>
<evidence type="ECO:0000313" key="10">
    <source>
        <dbReference type="EMBL" id="KAG7312010.1"/>
    </source>
</evidence>
<dbReference type="Pfam" id="PF00153">
    <property type="entry name" value="Mito_carr"/>
    <property type="match status" value="3"/>
</dbReference>
<comment type="caution">
    <text evidence="10">The sequence shown here is derived from an EMBL/GenBank/DDBJ whole genome shotgun (WGS) entry which is preliminary data.</text>
</comment>
<dbReference type="InterPro" id="IPR018108">
    <property type="entry name" value="MCP_transmembrane"/>
</dbReference>
<keyword evidence="4 8" id="KW-0812">Transmembrane</keyword>
<sequence length="267" mass="28979">MMATCIVQPMDLTKTRMQLLGPSARTSVVSVVKGIVKTEGARGLYQGLSAALFRQATYTTARLGIFNFSFDKYKEAYGVPTFAGKLLLGTLAGGVGAFVGTPAEVCLIRMTADGRLPAEQRRNYRNVFNALGRITREEGVRTLWRGTGATVSRAMVVNAAQLGTYSQARQMLLSYLGEGILLHFSASMVAGLVTVAASQPLDVVKTRVQNASDGAGQVRVFMDVVKKEGVPALWKGFLPTYFKIGPHTVLTFIFLEQLNAQYFKYGS</sequence>
<evidence type="ECO:0008006" key="12">
    <source>
        <dbReference type="Google" id="ProtNLM"/>
    </source>
</evidence>
<organism evidence="10 11">
    <name type="scientific">Plutella xylostella</name>
    <name type="common">Diamondback moth</name>
    <name type="synonym">Plutella maculipennis</name>
    <dbReference type="NCBI Taxonomy" id="51655"/>
    <lineage>
        <taxon>Eukaryota</taxon>
        <taxon>Metazoa</taxon>
        <taxon>Ecdysozoa</taxon>
        <taxon>Arthropoda</taxon>
        <taxon>Hexapoda</taxon>
        <taxon>Insecta</taxon>
        <taxon>Pterygota</taxon>
        <taxon>Neoptera</taxon>
        <taxon>Endopterygota</taxon>
        <taxon>Lepidoptera</taxon>
        <taxon>Glossata</taxon>
        <taxon>Ditrysia</taxon>
        <taxon>Yponomeutoidea</taxon>
        <taxon>Plutellidae</taxon>
        <taxon>Plutella</taxon>
    </lineage>
</organism>